<organism evidence="1 3">
    <name type="scientific">Acetobacter cibinongensis</name>
    <dbReference type="NCBI Taxonomy" id="146475"/>
    <lineage>
        <taxon>Bacteria</taxon>
        <taxon>Pseudomonadati</taxon>
        <taxon>Pseudomonadota</taxon>
        <taxon>Alphaproteobacteria</taxon>
        <taxon>Acetobacterales</taxon>
        <taxon>Acetobacteraceae</taxon>
        <taxon>Acetobacter</taxon>
    </lineage>
</organism>
<evidence type="ECO:0000313" key="3">
    <source>
        <dbReference type="Proteomes" id="UP000032671"/>
    </source>
</evidence>
<dbReference type="Proteomes" id="UP000321891">
    <property type="component" value="Unassembled WGS sequence"/>
</dbReference>
<name>A0A0D6N7S3_9PROT</name>
<dbReference type="RefSeq" id="WP_048839651.1">
    <property type="nucleotide sequence ID" value="NZ_BAMV01000044.1"/>
</dbReference>
<dbReference type="STRING" id="1231339.Abci_046_046"/>
<accession>A0A0D6N7S3</accession>
<comment type="caution">
    <text evidence="1">The sequence shown here is derived from an EMBL/GenBank/DDBJ whole genome shotgun (WGS) entry which is preliminary data.</text>
</comment>
<reference evidence="1 3" key="1">
    <citation type="submission" date="2012-11" db="EMBL/GenBank/DDBJ databases">
        <title>Whole genome sequence of Acetobacter cibinongensis 4H-1.</title>
        <authorList>
            <person name="Azuma Y."/>
            <person name="Higashiura N."/>
            <person name="Hirakawa H."/>
            <person name="Matsushita K."/>
        </authorList>
    </citation>
    <scope>NUCLEOTIDE SEQUENCE [LARGE SCALE GENOMIC DNA]</scope>
    <source>
        <strain evidence="1 3">4H-1</strain>
    </source>
</reference>
<evidence type="ECO:0000313" key="1">
    <source>
        <dbReference type="EMBL" id="GAN61613.1"/>
    </source>
</evidence>
<gene>
    <name evidence="1" type="ORF">Abci_046_046</name>
    <name evidence="2" type="ORF">ACI01nite_24940</name>
</gene>
<dbReference type="AlphaFoldDB" id="A0A0D6N7S3"/>
<dbReference type="Proteomes" id="UP000032671">
    <property type="component" value="Unassembled WGS sequence"/>
</dbReference>
<keyword evidence="4" id="KW-1185">Reference proteome</keyword>
<reference evidence="2 4" key="2">
    <citation type="submission" date="2019-07" db="EMBL/GenBank/DDBJ databases">
        <title>Whole genome shotgun sequence of Acetobacter cibinongensis NBRC 16605.</title>
        <authorList>
            <person name="Hosoyama A."/>
            <person name="Uohara A."/>
            <person name="Ohji S."/>
            <person name="Ichikawa N."/>
        </authorList>
    </citation>
    <scope>NUCLEOTIDE SEQUENCE [LARGE SCALE GENOMIC DNA]</scope>
    <source>
        <strain evidence="2 4">NBRC 16605</strain>
    </source>
</reference>
<protein>
    <submittedName>
        <fullName evidence="1">Uncharacterized protein</fullName>
    </submittedName>
</protein>
<evidence type="ECO:0000313" key="2">
    <source>
        <dbReference type="EMBL" id="GEL59892.1"/>
    </source>
</evidence>
<dbReference type="EMBL" id="BAMV01000044">
    <property type="protein sequence ID" value="GAN61613.1"/>
    <property type="molecule type" value="Genomic_DNA"/>
</dbReference>
<proteinExistence type="predicted"/>
<sequence>MSDTNMITRPEFLAYQADVDRQFAGVRKGISDLTALVKKLSTTRTVVNGGLTILGSALGSGIVTALHSLGH</sequence>
<dbReference type="EMBL" id="BJVU01000016">
    <property type="protein sequence ID" value="GEL59892.1"/>
    <property type="molecule type" value="Genomic_DNA"/>
</dbReference>
<accession>A0A6N3SS15</accession>
<evidence type="ECO:0000313" key="4">
    <source>
        <dbReference type="Proteomes" id="UP000321891"/>
    </source>
</evidence>